<dbReference type="AlphaFoldDB" id="A0A8J3WFZ4"/>
<sequence length="82" mass="9395">MNHVRAYQEADGSVQPGGHVADWTFATKRIVAGRLLDVVLLVGPEYHPRWQEIRDAWEATDAWERARSNPDRPGHLTPETHR</sequence>
<name>A0A8J3WFZ4_PLARO</name>
<comment type="caution">
    <text evidence="1">The sequence shown here is derived from an EMBL/GenBank/DDBJ whole genome shotgun (WGS) entry which is preliminary data.</text>
</comment>
<protein>
    <submittedName>
        <fullName evidence="1">Uncharacterized protein</fullName>
    </submittedName>
</protein>
<keyword evidence="2" id="KW-1185">Reference proteome</keyword>
<dbReference type="RefSeq" id="WP_189242951.1">
    <property type="nucleotide sequence ID" value="NZ_BMQP01000026.1"/>
</dbReference>
<dbReference type="EMBL" id="BOOI01000046">
    <property type="protein sequence ID" value="GIH86371.1"/>
    <property type="molecule type" value="Genomic_DNA"/>
</dbReference>
<organism evidence="1 2">
    <name type="scientific">Planobispora rosea</name>
    <dbReference type="NCBI Taxonomy" id="35762"/>
    <lineage>
        <taxon>Bacteria</taxon>
        <taxon>Bacillati</taxon>
        <taxon>Actinomycetota</taxon>
        <taxon>Actinomycetes</taxon>
        <taxon>Streptosporangiales</taxon>
        <taxon>Streptosporangiaceae</taxon>
        <taxon>Planobispora</taxon>
    </lineage>
</organism>
<dbReference type="Proteomes" id="UP000655044">
    <property type="component" value="Unassembled WGS sequence"/>
</dbReference>
<evidence type="ECO:0000313" key="2">
    <source>
        <dbReference type="Proteomes" id="UP000655044"/>
    </source>
</evidence>
<gene>
    <name evidence="1" type="ORF">Pro02_47790</name>
</gene>
<evidence type="ECO:0000313" key="1">
    <source>
        <dbReference type="EMBL" id="GIH86371.1"/>
    </source>
</evidence>
<proteinExistence type="predicted"/>
<accession>A0A8J3WFZ4</accession>
<reference evidence="1" key="1">
    <citation type="submission" date="2021-01" db="EMBL/GenBank/DDBJ databases">
        <title>Whole genome shotgun sequence of Planobispora rosea NBRC 15558.</title>
        <authorList>
            <person name="Komaki H."/>
            <person name="Tamura T."/>
        </authorList>
    </citation>
    <scope>NUCLEOTIDE SEQUENCE</scope>
    <source>
        <strain evidence="1">NBRC 15558</strain>
    </source>
</reference>